<dbReference type="Proteomes" id="UP001206483">
    <property type="component" value="Unassembled WGS sequence"/>
</dbReference>
<dbReference type="HAMAP" id="MF_00236">
    <property type="entry name" value="TatA_E"/>
    <property type="match status" value="1"/>
</dbReference>
<keyword evidence="8 9" id="KW-0472">Membrane</keyword>
<evidence type="ECO:0000256" key="1">
    <source>
        <dbReference type="ARBA" id="ARBA00004162"/>
    </source>
</evidence>
<proteinExistence type="inferred from homology"/>
<comment type="caution">
    <text evidence="11">The sequence shown here is derived from an EMBL/GenBank/DDBJ whole genome shotgun (WGS) entry which is preliminary data.</text>
</comment>
<evidence type="ECO:0000256" key="9">
    <source>
        <dbReference type="HAMAP-Rule" id="MF_00236"/>
    </source>
</evidence>
<evidence type="ECO:0000256" key="7">
    <source>
        <dbReference type="ARBA" id="ARBA00023010"/>
    </source>
</evidence>
<keyword evidence="2 9" id="KW-0813">Transport</keyword>
<evidence type="ECO:0000256" key="2">
    <source>
        <dbReference type="ARBA" id="ARBA00022448"/>
    </source>
</evidence>
<organism evidence="11 12">
    <name type="scientific">Kitasatospora paracochleata</name>
    <dbReference type="NCBI Taxonomy" id="58354"/>
    <lineage>
        <taxon>Bacteria</taxon>
        <taxon>Bacillati</taxon>
        <taxon>Actinomycetota</taxon>
        <taxon>Actinomycetes</taxon>
        <taxon>Kitasatosporales</taxon>
        <taxon>Streptomycetaceae</taxon>
        <taxon>Kitasatospora</taxon>
    </lineage>
</organism>
<dbReference type="Gene3D" id="1.20.5.3310">
    <property type="match status" value="1"/>
</dbReference>
<evidence type="ECO:0000256" key="5">
    <source>
        <dbReference type="ARBA" id="ARBA00022927"/>
    </source>
</evidence>
<comment type="subcellular location">
    <subcellularLocation>
        <location evidence="1 9">Cell membrane</location>
        <topology evidence="1 9">Single-pass membrane protein</topology>
    </subcellularLocation>
</comment>
<accession>A0ABT1IUA5</accession>
<comment type="similarity">
    <text evidence="9">Belongs to the TatA/E family.</text>
</comment>
<protein>
    <recommendedName>
        <fullName evidence="9">Sec-independent protein translocase protein TatA</fullName>
    </recommendedName>
</protein>
<name>A0ABT1IUA5_9ACTN</name>
<evidence type="ECO:0000256" key="8">
    <source>
        <dbReference type="ARBA" id="ARBA00023136"/>
    </source>
</evidence>
<evidence type="ECO:0000256" key="3">
    <source>
        <dbReference type="ARBA" id="ARBA00022475"/>
    </source>
</evidence>
<dbReference type="RefSeq" id="WP_253795567.1">
    <property type="nucleotide sequence ID" value="NZ_BAAAUB010000081.1"/>
</dbReference>
<dbReference type="EMBL" id="JAMZDX010000002">
    <property type="protein sequence ID" value="MCP2308722.1"/>
    <property type="molecule type" value="Genomic_DNA"/>
</dbReference>
<keyword evidence="12" id="KW-1185">Reference proteome</keyword>
<dbReference type="InterPro" id="IPR003369">
    <property type="entry name" value="TatA/B/E"/>
</dbReference>
<evidence type="ECO:0000313" key="11">
    <source>
        <dbReference type="EMBL" id="MCP2308722.1"/>
    </source>
</evidence>
<comment type="subunit">
    <text evidence="9">The Tat system comprises two distinct complexes: a TatABC complex, containing multiple copies of TatA, TatB and TatC subunits, and a separate TatA complex, containing only TatA subunits. Substrates initially bind to the TatABC complex, which probably triggers association of the separate TatA complex to form the active translocon.</text>
</comment>
<keyword evidence="3 9" id="KW-1003">Cell membrane</keyword>
<reference evidence="11 12" key="1">
    <citation type="submission" date="2022-06" db="EMBL/GenBank/DDBJ databases">
        <title>Sequencing the genomes of 1000 actinobacteria strains.</title>
        <authorList>
            <person name="Klenk H.-P."/>
        </authorList>
    </citation>
    <scope>NUCLEOTIDE SEQUENCE [LARGE SCALE GENOMIC DNA]</scope>
    <source>
        <strain evidence="11 12">DSM 41656</strain>
    </source>
</reference>
<dbReference type="PANTHER" id="PTHR42982:SF8">
    <property type="entry name" value="SEC-INDEPENDENT PROTEIN TRANSLOCASE PROTEIN TATA"/>
    <property type="match status" value="1"/>
</dbReference>
<feature type="region of interest" description="Disordered" evidence="10">
    <location>
        <begin position="56"/>
        <end position="76"/>
    </location>
</feature>
<evidence type="ECO:0000256" key="6">
    <source>
        <dbReference type="ARBA" id="ARBA00022989"/>
    </source>
</evidence>
<evidence type="ECO:0000313" key="12">
    <source>
        <dbReference type="Proteomes" id="UP001206483"/>
    </source>
</evidence>
<dbReference type="NCBIfam" id="NF001854">
    <property type="entry name" value="PRK00575.1"/>
    <property type="match status" value="1"/>
</dbReference>
<keyword evidence="4 9" id="KW-0812">Transmembrane</keyword>
<sequence length="76" mass="8188">MRISPTAIVLIAIFAVLLFGGKRLPDAARALGRSLRILKSETKALRQEFDDAAKPQVDTGRVVKTAPGESRGDRVA</sequence>
<comment type="function">
    <text evidence="9">Part of the twin-arginine translocation (Tat) system that transports large folded proteins containing a characteristic twin-arginine motif in their signal peptide across membranes. TatA could form the protein-conducting channel of the Tat system.</text>
</comment>
<evidence type="ECO:0000256" key="4">
    <source>
        <dbReference type="ARBA" id="ARBA00022692"/>
    </source>
</evidence>
<evidence type="ECO:0000256" key="10">
    <source>
        <dbReference type="SAM" id="MobiDB-lite"/>
    </source>
</evidence>
<dbReference type="InterPro" id="IPR006312">
    <property type="entry name" value="TatA/E"/>
</dbReference>
<gene>
    <name evidence="9" type="primary">tatA</name>
    <name evidence="11" type="ORF">FHR36_001846</name>
</gene>
<keyword evidence="7 9" id="KW-0811">Translocation</keyword>
<keyword evidence="6 9" id="KW-1133">Transmembrane helix</keyword>
<keyword evidence="5 9" id="KW-0653">Protein transport</keyword>
<dbReference type="PANTHER" id="PTHR42982">
    <property type="entry name" value="SEC-INDEPENDENT PROTEIN TRANSLOCASE PROTEIN TATA"/>
    <property type="match status" value="1"/>
</dbReference>
<dbReference type="Pfam" id="PF02416">
    <property type="entry name" value="TatA_B_E"/>
    <property type="match status" value="1"/>
</dbReference>